<dbReference type="EC" id="3.1.-.-" evidence="1"/>
<dbReference type="RefSeq" id="WP_230097601.1">
    <property type="nucleotide sequence ID" value="NZ_CAKKNS010000015.1"/>
</dbReference>
<sequence>MADINFYCVQKDYIDYLRKTESKVPNADYHEQGMHEKIYCGALISVGSHTYFAPLSHQTSNSQSSFLIKHKDGKAFASLRLKFMFPVSSSLIFEKKISDEHDEKYQGLLSEELTYCRQHSSEIRKLAQKVYDNRINRKQNFQYFCCDFEALEKASDLYD</sequence>
<keyword evidence="1" id="KW-0378">Hydrolase</keyword>
<dbReference type="Proteomes" id="UP000789707">
    <property type="component" value="Unassembled WGS sequence"/>
</dbReference>
<reference evidence="1 2" key="1">
    <citation type="submission" date="2021-11" db="EMBL/GenBank/DDBJ databases">
        <authorList>
            <person name="Depoorter E."/>
        </authorList>
    </citation>
    <scope>NUCLEOTIDE SEQUENCE [LARGE SCALE GENOMIC DNA]</scope>
    <source>
        <strain evidence="1 2">LMG 24289</strain>
    </source>
</reference>
<gene>
    <name evidence="1" type="primary">toxN</name>
    <name evidence="1" type="ORF">WFA24289_01927</name>
</gene>
<evidence type="ECO:0000313" key="1">
    <source>
        <dbReference type="EMBL" id="CAH0417585.1"/>
    </source>
</evidence>
<dbReference type="InterPro" id="IPR025911">
    <property type="entry name" value="ToxN/AbiQ_toxin"/>
</dbReference>
<dbReference type="GO" id="GO:0016787">
    <property type="term" value="F:hydrolase activity"/>
    <property type="evidence" value="ECO:0007669"/>
    <property type="project" value="UniProtKB-KW"/>
</dbReference>
<evidence type="ECO:0000313" key="2">
    <source>
        <dbReference type="Proteomes" id="UP000789707"/>
    </source>
</evidence>
<accession>A0ABM8ZA42</accession>
<dbReference type="Gene3D" id="3.10.129.130">
    <property type="match status" value="1"/>
</dbReference>
<dbReference type="Pfam" id="PF13958">
    <property type="entry name" value="ToxN_toxin"/>
    <property type="match status" value="1"/>
</dbReference>
<name>A0ABM8ZA42_9LACO</name>
<keyword evidence="2" id="KW-1185">Reference proteome</keyword>
<protein>
    <submittedName>
        <fullName evidence="1">Endoribonuclease ToxN</fullName>
        <ecNumber evidence="1">3.1.-.-</ecNumber>
    </submittedName>
</protein>
<dbReference type="InterPro" id="IPR053735">
    <property type="entry name" value="Type_III_TA_endoRNase"/>
</dbReference>
<organism evidence="1 2">
    <name type="scientific">Periweissella fabaria</name>
    <dbReference type="NCBI Taxonomy" id="546157"/>
    <lineage>
        <taxon>Bacteria</taxon>
        <taxon>Bacillati</taxon>
        <taxon>Bacillota</taxon>
        <taxon>Bacilli</taxon>
        <taxon>Lactobacillales</taxon>
        <taxon>Lactobacillaceae</taxon>
        <taxon>Periweissella</taxon>
    </lineage>
</organism>
<proteinExistence type="predicted"/>
<comment type="caution">
    <text evidence="1">The sequence shown here is derived from an EMBL/GenBank/DDBJ whole genome shotgun (WGS) entry which is preliminary data.</text>
</comment>
<dbReference type="EMBL" id="CAKKNS010000015">
    <property type="protein sequence ID" value="CAH0417585.1"/>
    <property type="molecule type" value="Genomic_DNA"/>
</dbReference>